<dbReference type="NCBIfam" id="NF006916">
    <property type="entry name" value="PRK09407.1"/>
    <property type="match status" value="1"/>
</dbReference>
<accession>A0A7D4Q5A5</accession>
<dbReference type="SUPFAM" id="SSF53720">
    <property type="entry name" value="ALDH-like"/>
    <property type="match status" value="1"/>
</dbReference>
<dbReference type="PROSITE" id="PS00687">
    <property type="entry name" value="ALDEHYDE_DEHYDR_GLU"/>
    <property type="match status" value="1"/>
</dbReference>
<dbReference type="InterPro" id="IPR015590">
    <property type="entry name" value="Aldehyde_DH_dom"/>
</dbReference>
<reference evidence="5 6" key="1">
    <citation type="submission" date="2020-05" db="EMBL/GenBank/DDBJ databases">
        <title>Aquirufa sp. strain 15G-AUS-rot a new Aquirufa species.</title>
        <authorList>
            <person name="Pitt A."/>
            <person name="Hahn M.W."/>
        </authorList>
    </citation>
    <scope>NUCLEOTIDE SEQUENCE [LARGE SCALE GENOMIC DNA]</scope>
    <source>
        <strain evidence="5 6">15G-AUS-rot</strain>
    </source>
</reference>
<keyword evidence="1 3" id="KW-0560">Oxidoreductase</keyword>
<dbReference type="InterPro" id="IPR029510">
    <property type="entry name" value="Ald_DH_CS_GLU"/>
</dbReference>
<evidence type="ECO:0000313" key="6">
    <source>
        <dbReference type="Proteomes" id="UP000501003"/>
    </source>
</evidence>
<feature type="domain" description="Aldehyde dehydrogenase" evidence="4">
    <location>
        <begin position="4"/>
        <end position="457"/>
    </location>
</feature>
<dbReference type="Pfam" id="PF00171">
    <property type="entry name" value="Aldedh"/>
    <property type="match status" value="1"/>
</dbReference>
<dbReference type="RefSeq" id="WP_173493840.1">
    <property type="nucleotide sequence ID" value="NZ_CP054056.1"/>
</dbReference>
<gene>
    <name evidence="5" type="ORF">HRU87_05040</name>
</gene>
<name>A0A7D4Q5A5_9MICO</name>
<evidence type="ECO:0000259" key="4">
    <source>
        <dbReference type="Pfam" id="PF00171"/>
    </source>
</evidence>
<feature type="active site" evidence="2">
    <location>
        <position position="231"/>
    </location>
</feature>
<dbReference type="AlphaFoldDB" id="A0A7D4Q5A5"/>
<dbReference type="Proteomes" id="UP000501003">
    <property type="component" value="Chromosome"/>
</dbReference>
<dbReference type="InterPro" id="IPR016163">
    <property type="entry name" value="Ald_DH_C"/>
</dbReference>
<sequence length="488" mass="52541">MSVIEVISPLTGKKLHELKSFSAEEVVEAVARGRKAQRFWSQKTPRDRALMAKRLAALLAKRQEQMMDILQAETGKSRSHAFEEIAGALGAISYYARMTPKLMRRKRIAASVPLLLSAYLEPAPIGVVGIITPWNYPLALTMMDVIPALMAGNAVVQKADNQTAKTVAFARDLAVEAGFPAESWQVVQGNPSEVGNAITDNVDYVAFTGSTPTGRLVAERAAKRLIGYSLELGGKNPMIVLPSADLKKSAEIAIGSAFSNAGQLCVSIERIYLPNFALEEFARHLKQAVESMKLGVSNRFDFDMGSLTSSSQLDRVSGFVQRAVSDGARVVTGGKPLPELGPNFYAPTVLTDLKDDAEILTREIFGPVIALVGYDSLDEAIEKANDTEFGLNASVVGDTKTALGVASKLMAGSVNINEGYRASMASMAAPMGGMKQSGMGRRSGPDGLLRFTEKRTIGVANKLPIGLPTRAKEYQRMAPLMTQLTKRV</sequence>
<dbReference type="InterPro" id="IPR016162">
    <property type="entry name" value="Ald_DH_N"/>
</dbReference>
<evidence type="ECO:0000313" key="5">
    <source>
        <dbReference type="EMBL" id="QKJ25543.1"/>
    </source>
</evidence>
<proteinExistence type="inferred from homology"/>
<dbReference type="InterPro" id="IPR016161">
    <property type="entry name" value="Ald_DH/histidinol_DH"/>
</dbReference>
<dbReference type="GO" id="GO:0016620">
    <property type="term" value="F:oxidoreductase activity, acting on the aldehyde or oxo group of donors, NAD or NADP as acceptor"/>
    <property type="evidence" value="ECO:0007669"/>
    <property type="project" value="InterPro"/>
</dbReference>
<keyword evidence="6" id="KW-1185">Reference proteome</keyword>
<evidence type="ECO:0000256" key="3">
    <source>
        <dbReference type="RuleBase" id="RU003345"/>
    </source>
</evidence>
<dbReference type="PANTHER" id="PTHR11699">
    <property type="entry name" value="ALDEHYDE DEHYDROGENASE-RELATED"/>
    <property type="match status" value="1"/>
</dbReference>
<dbReference type="KEGG" id="aqg:HRU87_05040"/>
<protein>
    <submittedName>
        <fullName evidence="5">Aldehyde dehydrogenase family protein</fullName>
    </submittedName>
</protein>
<dbReference type="EMBL" id="CP054056">
    <property type="protein sequence ID" value="QKJ25543.1"/>
    <property type="molecule type" value="Genomic_DNA"/>
</dbReference>
<evidence type="ECO:0000256" key="1">
    <source>
        <dbReference type="ARBA" id="ARBA00023002"/>
    </source>
</evidence>
<dbReference type="Gene3D" id="3.40.605.10">
    <property type="entry name" value="Aldehyde Dehydrogenase, Chain A, domain 1"/>
    <property type="match status" value="1"/>
</dbReference>
<evidence type="ECO:0000256" key="2">
    <source>
        <dbReference type="PROSITE-ProRule" id="PRU10007"/>
    </source>
</evidence>
<comment type="similarity">
    <text evidence="3">Belongs to the aldehyde dehydrogenase family.</text>
</comment>
<dbReference type="Gene3D" id="3.40.309.10">
    <property type="entry name" value="Aldehyde Dehydrogenase, Chain A, domain 2"/>
    <property type="match status" value="1"/>
</dbReference>
<organism evidence="5 6">
    <name type="scientific">Aquiluna borgnonia</name>
    <dbReference type="NCBI Taxonomy" id="2499157"/>
    <lineage>
        <taxon>Bacteria</taxon>
        <taxon>Bacillati</taxon>
        <taxon>Actinomycetota</taxon>
        <taxon>Actinomycetes</taxon>
        <taxon>Micrococcales</taxon>
        <taxon>Microbacteriaceae</taxon>
        <taxon>Luna cluster</taxon>
        <taxon>Luna-1 subcluster</taxon>
        <taxon>Aquiluna</taxon>
    </lineage>
</organism>